<reference evidence="1 2" key="1">
    <citation type="journal article" date="2022" name="Plant J.">
        <title>Chromosome-level genome of Camellia lanceoleosa provides a valuable resource for understanding genome evolution and self-incompatibility.</title>
        <authorList>
            <person name="Gong W."/>
            <person name="Xiao S."/>
            <person name="Wang L."/>
            <person name="Liao Z."/>
            <person name="Chang Y."/>
            <person name="Mo W."/>
            <person name="Hu G."/>
            <person name="Li W."/>
            <person name="Zhao G."/>
            <person name="Zhu H."/>
            <person name="Hu X."/>
            <person name="Ji K."/>
            <person name="Xiang X."/>
            <person name="Song Q."/>
            <person name="Yuan D."/>
            <person name="Jin S."/>
            <person name="Zhang L."/>
        </authorList>
    </citation>
    <scope>NUCLEOTIDE SEQUENCE [LARGE SCALE GENOMIC DNA]</scope>
    <source>
        <strain evidence="1">SQ_2022a</strain>
    </source>
</reference>
<proteinExistence type="predicted"/>
<name>A0ACC0IV36_9ERIC</name>
<dbReference type="EMBL" id="CM045758">
    <property type="protein sequence ID" value="KAI8029311.1"/>
    <property type="molecule type" value="Genomic_DNA"/>
</dbReference>
<organism evidence="1 2">
    <name type="scientific">Camellia lanceoleosa</name>
    <dbReference type="NCBI Taxonomy" id="1840588"/>
    <lineage>
        <taxon>Eukaryota</taxon>
        <taxon>Viridiplantae</taxon>
        <taxon>Streptophyta</taxon>
        <taxon>Embryophyta</taxon>
        <taxon>Tracheophyta</taxon>
        <taxon>Spermatophyta</taxon>
        <taxon>Magnoliopsida</taxon>
        <taxon>eudicotyledons</taxon>
        <taxon>Gunneridae</taxon>
        <taxon>Pentapetalae</taxon>
        <taxon>asterids</taxon>
        <taxon>Ericales</taxon>
        <taxon>Theaceae</taxon>
        <taxon>Camellia</taxon>
    </lineage>
</organism>
<evidence type="ECO:0000313" key="2">
    <source>
        <dbReference type="Proteomes" id="UP001060215"/>
    </source>
</evidence>
<dbReference type="Proteomes" id="UP001060215">
    <property type="component" value="Chromosome 1"/>
</dbReference>
<keyword evidence="2" id="KW-1185">Reference proteome</keyword>
<sequence>MAAHLQSRGLVGFGKRFINQIRAGSSRDPSHSPSLALRRAVHASVYDKNIDEQILPTIVPDDVIQPESDKYWAPHPQTGVFGPATDQDPAAGGERGFHSTASGGVDSVLELKAFFRSVEDLDKPIEEVSLLRLMAAHRLYENKWAMIARLFPGRIDNAVKYKHCYKPCAKIVNGIVAANLVVANVAKAVSIENIMVEDSIQEACP</sequence>
<gene>
    <name evidence="1" type="ORF">LOK49_LG01G01882</name>
</gene>
<comment type="caution">
    <text evidence="1">The sequence shown here is derived from an EMBL/GenBank/DDBJ whole genome shotgun (WGS) entry which is preliminary data.</text>
</comment>
<protein>
    <submittedName>
        <fullName evidence="1">Late embryogenesis abundant protein</fullName>
    </submittedName>
</protein>
<accession>A0ACC0IV36</accession>
<evidence type="ECO:0000313" key="1">
    <source>
        <dbReference type="EMBL" id="KAI8029311.1"/>
    </source>
</evidence>